<dbReference type="GO" id="GO:0005881">
    <property type="term" value="C:cytoplasmic microtubule"/>
    <property type="evidence" value="ECO:0007669"/>
    <property type="project" value="TreeGrafter"/>
</dbReference>
<dbReference type="Gene3D" id="1.25.10.10">
    <property type="entry name" value="Leucine-rich Repeat Variant"/>
    <property type="match status" value="3"/>
</dbReference>
<dbReference type="PROSITE" id="PS50077">
    <property type="entry name" value="HEAT_REPEAT"/>
    <property type="match status" value="1"/>
</dbReference>
<comment type="caution">
    <text evidence="5">The sequence shown here is derived from an EMBL/GenBank/DDBJ whole genome shotgun (WGS) entry which is preliminary data.</text>
</comment>
<dbReference type="Proteomes" id="UP001431783">
    <property type="component" value="Unassembled WGS sequence"/>
</dbReference>
<gene>
    <name evidence="5" type="ORF">WA026_009647</name>
</gene>
<dbReference type="GO" id="GO:0005929">
    <property type="term" value="C:cilium"/>
    <property type="evidence" value="ECO:0007669"/>
    <property type="project" value="TreeGrafter"/>
</dbReference>
<feature type="compositionally biased region" description="Polar residues" evidence="3">
    <location>
        <begin position="1"/>
        <end position="11"/>
    </location>
</feature>
<feature type="domain" description="TOG" evidence="4">
    <location>
        <begin position="1465"/>
        <end position="1702"/>
    </location>
</feature>
<feature type="compositionally biased region" description="Polar residues" evidence="3">
    <location>
        <begin position="1305"/>
        <end position="1316"/>
    </location>
</feature>
<dbReference type="GO" id="GO:0000226">
    <property type="term" value="P:microtubule cytoskeleton organization"/>
    <property type="evidence" value="ECO:0007669"/>
    <property type="project" value="TreeGrafter"/>
</dbReference>
<evidence type="ECO:0000256" key="2">
    <source>
        <dbReference type="PROSITE-ProRule" id="PRU00103"/>
    </source>
</evidence>
<feature type="region of interest" description="Disordered" evidence="3">
    <location>
        <begin position="1296"/>
        <end position="1347"/>
    </location>
</feature>
<feature type="compositionally biased region" description="Low complexity" evidence="3">
    <location>
        <begin position="1155"/>
        <end position="1183"/>
    </location>
</feature>
<feature type="region of interest" description="Disordered" evidence="3">
    <location>
        <begin position="716"/>
        <end position="767"/>
    </location>
</feature>
<sequence>MLDCQQAQASTGRPPPSQEKMSLSELWQTLVRTNRLPDGTDIPPLITLIRDRLHNPEKEIRQHALRVLADLIPVLPKNNLKQLIRPILPSMITNLGHCSIAVRKSAIDCLKTYIKHSPTPNDDLSEVIKIDEDTAPNTITGILTSLPSFVRPEILTGRSIEKSIDILWHFGQQCVNEEVCMKSLAKIKWKIGTDTFHKLLGTEKLKPFENLCEKYGLLESPDDDCSSSSPEDKVILETEFKLDSGPSIKLQIHEESSDKEIDSSDQGIVRILEDDSDMEFYEGVRETPRTPRRVHFGGEIVKMRTPESDSTQTSDSEKKLKKSSTHPQSFVKVNEKTILPSRISTKKEVSRSLENLTMSTENKKLANNTKIPIPITSVPSSPAKTETSKVVRKRLHSSAPNLTRSSKIPKKVSEKNINTARTYSVSKNQIKENTTQKITTGKNDKKETVMKQEENIFQINENVRMIELNIKNNIALQIMFTNGNGIVKGSMDTKKQNGDDHSAVKITELTEVDSKKNVKEEAKKIQTNFTSTSQSEIKKTDKKELDYPTTINMDSTISKVPSTKIDNNTYSARTEEVLDITNNTEVATETKAQQKEMSTKTDNMNIEKANLGSELKKSDAIETPSRITSPLVDENFLLQSVAQPRRYSRAEDILSPVPIHNEIEMLHNLTRSPEHTRKTKSVPTPTATEEFRSVTPTQQKIYESFKVYNDDVICNNNQNEQKKNSDESQKNITESNDEKVQKSFSDTVENGSDIKQVKPTHKEPQPKDISFHNQLLEIIESLQELDLSKKSYAFDNLVASLQDVDFIKSFDSPNAKSLFQLLFLFETQARFRKGSREALLSILEHVPERVIMDCIPQIAKGIGRMGAPYGIKLAITVMKRGNLAEELLNNLPFESSRGREGSLQILIATCRLFPSSDVDINSSIRKVILALSDRRKRVRHAALETSACLAQVGGNSAIFDMAKRTIKDEEVKEVLLKVLKARLSRRQLPMVDFDGNIRYTVPRDSTEIQWISPGGSSNHSAPSQLHYLQRTDLLQGDDLVPLRNTNAAIIPLELKNTKKISQRRGVLRPVYCILPSPEESDEGPTAYYPEEYGRERSILPPAQKIRSESQDRLRWRERFPAKRFPRKYDIRKSFSSDQLYNCQPVSLDYRSNLTSTSSISSGSDYSSSNGSQSRSSRWQGSGIPVLRPRGYWGSPLDKTRPSHDSPSSLRSNQRQSSGSESSGYFTPPPTERPIVTTRSAEPPEKVIKAVTPLVSPVVPNHNEKELIESETSRDEPVELEEEDVVEYIEVINRVPTTPTEEKISQDVQETIPQETPSKQDPEPNHEEDHPTEPVGTDEVDKKGSCPSINEFDLTVTRPIEDNRKWSKSELNLDRSLPIIVDRKHVNSAPHIKDIFNNNVTENIEETTVTGPTHICNNTNINITIPLPGSLIQEEQTVTEPTLVRKLSKRYSQVPIPKKTTPKANTETGVRSSSKTKTNIVHDVLEQMASQEWETVMTGLRNLGKLAKTDKEIIEPHMHEICLSLANHIKNLRSQVARAACQASREMFVACSQKGLEAELDEIVGPLLHRTADTNKFLREDANDTLDSMIKKINPTKAIVVLTTKGTTHQNAIVRGTTIRLLESLVRSQGTEKVFSLGKDVRNRVISAGANALTEGSLETRKHAKMLLGHMISHANFQKALLEAVPPHTIRHIAKTLNSLKHS</sequence>
<feature type="region of interest" description="Disordered" evidence="3">
    <location>
        <begin position="1455"/>
        <end position="1474"/>
    </location>
</feature>
<feature type="compositionally biased region" description="Basic and acidic residues" evidence="3">
    <location>
        <begin position="720"/>
        <end position="729"/>
    </location>
</feature>
<keyword evidence="6" id="KW-1185">Reference proteome</keyword>
<dbReference type="GO" id="GO:0031110">
    <property type="term" value="P:regulation of microtubule polymerization or depolymerization"/>
    <property type="evidence" value="ECO:0007669"/>
    <property type="project" value="UniProtKB-ARBA"/>
</dbReference>
<feature type="repeat" description="HEAT" evidence="2">
    <location>
        <begin position="45"/>
        <end position="83"/>
    </location>
</feature>
<dbReference type="GO" id="GO:1902903">
    <property type="term" value="P:regulation of supramolecular fiber organization"/>
    <property type="evidence" value="ECO:0007669"/>
    <property type="project" value="UniProtKB-ARBA"/>
</dbReference>
<accession>A0AAW1U004</accession>
<name>A0AAW1U004_9CUCU</name>
<dbReference type="EMBL" id="JARQZJ010000034">
    <property type="protein sequence ID" value="KAK9875860.1"/>
    <property type="molecule type" value="Genomic_DNA"/>
</dbReference>
<feature type="compositionally biased region" description="Low complexity" evidence="3">
    <location>
        <begin position="1210"/>
        <end position="1223"/>
    </location>
</feature>
<protein>
    <recommendedName>
        <fullName evidence="4">TOG domain-containing protein</fullName>
    </recommendedName>
</protein>
<dbReference type="InterPro" id="IPR021133">
    <property type="entry name" value="HEAT_type_2"/>
</dbReference>
<proteinExistence type="predicted"/>
<keyword evidence="1" id="KW-0677">Repeat</keyword>
<dbReference type="SMART" id="SM01349">
    <property type="entry name" value="TOG"/>
    <property type="match status" value="1"/>
</dbReference>
<feature type="region of interest" description="Disordered" evidence="3">
    <location>
        <begin position="669"/>
        <end position="695"/>
    </location>
</feature>
<evidence type="ECO:0000259" key="4">
    <source>
        <dbReference type="SMART" id="SM01349"/>
    </source>
</evidence>
<dbReference type="SUPFAM" id="SSF48371">
    <property type="entry name" value="ARM repeat"/>
    <property type="match status" value="1"/>
</dbReference>
<dbReference type="Pfam" id="PF21040">
    <property type="entry name" value="CEP104-like_TOG"/>
    <property type="match status" value="1"/>
</dbReference>
<dbReference type="PANTHER" id="PTHR21567:SF87">
    <property type="entry name" value="CRESCERIN-LIKE PROTEIN CHE-12"/>
    <property type="match status" value="1"/>
</dbReference>
<feature type="compositionally biased region" description="Basic and acidic residues" evidence="3">
    <location>
        <begin position="1317"/>
        <end position="1331"/>
    </location>
</feature>
<reference evidence="5 6" key="1">
    <citation type="submission" date="2023-03" db="EMBL/GenBank/DDBJ databases">
        <title>Genome insight into feeding habits of ladybird beetles.</title>
        <authorList>
            <person name="Li H.-S."/>
            <person name="Huang Y.-H."/>
            <person name="Pang H."/>
        </authorList>
    </citation>
    <scope>NUCLEOTIDE SEQUENCE [LARGE SCALE GENOMIC DNA]</scope>
    <source>
        <strain evidence="5">SYSU_2023b</strain>
        <tissue evidence="5">Whole body</tissue>
    </source>
</reference>
<dbReference type="InterPro" id="IPR034085">
    <property type="entry name" value="TOG"/>
</dbReference>
<dbReference type="GO" id="GO:0008017">
    <property type="term" value="F:microtubule binding"/>
    <property type="evidence" value="ECO:0007669"/>
    <property type="project" value="TreeGrafter"/>
</dbReference>
<organism evidence="5 6">
    <name type="scientific">Henosepilachna vigintioctopunctata</name>
    <dbReference type="NCBI Taxonomy" id="420089"/>
    <lineage>
        <taxon>Eukaryota</taxon>
        <taxon>Metazoa</taxon>
        <taxon>Ecdysozoa</taxon>
        <taxon>Arthropoda</taxon>
        <taxon>Hexapoda</taxon>
        <taxon>Insecta</taxon>
        <taxon>Pterygota</taxon>
        <taxon>Neoptera</taxon>
        <taxon>Endopterygota</taxon>
        <taxon>Coleoptera</taxon>
        <taxon>Polyphaga</taxon>
        <taxon>Cucujiformia</taxon>
        <taxon>Coccinelloidea</taxon>
        <taxon>Coccinellidae</taxon>
        <taxon>Epilachninae</taxon>
        <taxon>Epilachnini</taxon>
        <taxon>Henosepilachna</taxon>
    </lineage>
</organism>
<evidence type="ECO:0000256" key="3">
    <source>
        <dbReference type="SAM" id="MobiDB-lite"/>
    </source>
</evidence>
<evidence type="ECO:0000256" key="1">
    <source>
        <dbReference type="ARBA" id="ARBA00022737"/>
    </source>
</evidence>
<evidence type="ECO:0000313" key="6">
    <source>
        <dbReference type="Proteomes" id="UP001431783"/>
    </source>
</evidence>
<feature type="region of interest" description="Disordered" evidence="3">
    <location>
        <begin position="1155"/>
        <end position="1243"/>
    </location>
</feature>
<dbReference type="InterPro" id="IPR011989">
    <property type="entry name" value="ARM-like"/>
</dbReference>
<dbReference type="PANTHER" id="PTHR21567">
    <property type="entry name" value="CLASP"/>
    <property type="match status" value="1"/>
</dbReference>
<feature type="compositionally biased region" description="Polar residues" evidence="3">
    <location>
        <begin position="1461"/>
        <end position="1474"/>
    </location>
</feature>
<feature type="region of interest" description="Disordered" evidence="3">
    <location>
        <begin position="301"/>
        <end position="329"/>
    </location>
</feature>
<feature type="region of interest" description="Disordered" evidence="3">
    <location>
        <begin position="1"/>
        <end position="20"/>
    </location>
</feature>
<feature type="region of interest" description="Disordered" evidence="3">
    <location>
        <begin position="1079"/>
        <end position="1112"/>
    </location>
</feature>
<evidence type="ECO:0000313" key="5">
    <source>
        <dbReference type="EMBL" id="KAK9875860.1"/>
    </source>
</evidence>
<dbReference type="InterPro" id="IPR016024">
    <property type="entry name" value="ARM-type_fold"/>
</dbReference>